<accession>A0AC34Q503</accession>
<name>A0AC34Q503_9BILA</name>
<dbReference type="WBParaSite" id="JU765_v2.g12986.t1">
    <property type="protein sequence ID" value="JU765_v2.g12986.t1"/>
    <property type="gene ID" value="JU765_v2.g12986"/>
</dbReference>
<dbReference type="Proteomes" id="UP000887576">
    <property type="component" value="Unplaced"/>
</dbReference>
<organism evidence="1 2">
    <name type="scientific">Panagrolaimus sp. JU765</name>
    <dbReference type="NCBI Taxonomy" id="591449"/>
    <lineage>
        <taxon>Eukaryota</taxon>
        <taxon>Metazoa</taxon>
        <taxon>Ecdysozoa</taxon>
        <taxon>Nematoda</taxon>
        <taxon>Chromadorea</taxon>
        <taxon>Rhabditida</taxon>
        <taxon>Tylenchina</taxon>
        <taxon>Panagrolaimomorpha</taxon>
        <taxon>Panagrolaimoidea</taxon>
        <taxon>Panagrolaimidae</taxon>
        <taxon>Panagrolaimus</taxon>
    </lineage>
</organism>
<protein>
    <submittedName>
        <fullName evidence="2">Uncharacterized protein</fullName>
    </submittedName>
</protein>
<evidence type="ECO:0000313" key="2">
    <source>
        <dbReference type="WBParaSite" id="JU765_v2.g12986.t1"/>
    </source>
</evidence>
<sequence>MKKIKILVFGYLNNPEGWEKFTNNPEFRKLYNKVEILIYPDNLDSLEHRSRISQLLDVDTDIDMNEECSKSLEEYDEKARKEKFSWKLSSFRYGITHGDMYYKIRKVRPVPRRGD</sequence>
<evidence type="ECO:0000313" key="1">
    <source>
        <dbReference type="Proteomes" id="UP000887576"/>
    </source>
</evidence>
<reference evidence="2" key="1">
    <citation type="submission" date="2022-11" db="UniProtKB">
        <authorList>
            <consortium name="WormBaseParasite"/>
        </authorList>
    </citation>
    <scope>IDENTIFICATION</scope>
</reference>
<proteinExistence type="predicted"/>